<dbReference type="Proteomes" id="UP001552299">
    <property type="component" value="Unassembled WGS sequence"/>
</dbReference>
<protein>
    <submittedName>
        <fullName evidence="1">Uncharacterized protein</fullName>
    </submittedName>
</protein>
<keyword evidence="2" id="KW-1185">Reference proteome</keyword>
<sequence>MPVSNIIRQTKQRRGLCRIKPLKLQPCIPKQLFRKLPRSLQTHQLRIRRLVACQILSSRLAQFLRRFGHIKNIINHLKQQPNAPRVPSQPLNLLLQSAADYCPYNHRRLQQHRRLVNVYELEPLKADEFFLEPG</sequence>
<dbReference type="AlphaFoldDB" id="A0ABD0U9S1"/>
<evidence type="ECO:0000313" key="2">
    <source>
        <dbReference type="Proteomes" id="UP001552299"/>
    </source>
</evidence>
<evidence type="ECO:0000313" key="1">
    <source>
        <dbReference type="EMBL" id="KAL0907086.1"/>
    </source>
</evidence>
<organism evidence="1 2">
    <name type="scientific">Dendrobium thyrsiflorum</name>
    <name type="common">Pinecone-like raceme dendrobium</name>
    <name type="synonym">Orchid</name>
    <dbReference type="NCBI Taxonomy" id="117978"/>
    <lineage>
        <taxon>Eukaryota</taxon>
        <taxon>Viridiplantae</taxon>
        <taxon>Streptophyta</taxon>
        <taxon>Embryophyta</taxon>
        <taxon>Tracheophyta</taxon>
        <taxon>Spermatophyta</taxon>
        <taxon>Magnoliopsida</taxon>
        <taxon>Liliopsida</taxon>
        <taxon>Asparagales</taxon>
        <taxon>Orchidaceae</taxon>
        <taxon>Epidendroideae</taxon>
        <taxon>Malaxideae</taxon>
        <taxon>Dendrobiinae</taxon>
        <taxon>Dendrobium</taxon>
    </lineage>
</organism>
<gene>
    <name evidence="1" type="ORF">M5K25_025629</name>
</gene>
<dbReference type="EMBL" id="JANQDX010000018">
    <property type="protein sequence ID" value="KAL0907086.1"/>
    <property type="molecule type" value="Genomic_DNA"/>
</dbReference>
<reference evidence="1 2" key="1">
    <citation type="journal article" date="2024" name="Plant Biotechnol. J.">
        <title>Dendrobium thyrsiflorum genome and its molecular insights into genes involved in important horticultural traits.</title>
        <authorList>
            <person name="Chen B."/>
            <person name="Wang J.Y."/>
            <person name="Zheng P.J."/>
            <person name="Li K.L."/>
            <person name="Liang Y.M."/>
            <person name="Chen X.F."/>
            <person name="Zhang C."/>
            <person name="Zhao X."/>
            <person name="He X."/>
            <person name="Zhang G.Q."/>
            <person name="Liu Z.J."/>
            <person name="Xu Q."/>
        </authorList>
    </citation>
    <scope>NUCLEOTIDE SEQUENCE [LARGE SCALE GENOMIC DNA]</scope>
    <source>
        <strain evidence="1">GZMU011</strain>
    </source>
</reference>
<accession>A0ABD0U9S1</accession>
<comment type="caution">
    <text evidence="1">The sequence shown here is derived from an EMBL/GenBank/DDBJ whole genome shotgun (WGS) entry which is preliminary data.</text>
</comment>
<name>A0ABD0U9S1_DENTH</name>
<proteinExistence type="predicted"/>